<dbReference type="PROSITE" id="PS51318">
    <property type="entry name" value="TAT"/>
    <property type="match status" value="1"/>
</dbReference>
<evidence type="ECO:0000313" key="8">
    <source>
        <dbReference type="Proteomes" id="UP001139516"/>
    </source>
</evidence>
<dbReference type="GO" id="GO:0043190">
    <property type="term" value="C:ATP-binding cassette (ABC) transporter complex"/>
    <property type="evidence" value="ECO:0007669"/>
    <property type="project" value="InterPro"/>
</dbReference>
<dbReference type="PANTHER" id="PTHR30290">
    <property type="entry name" value="PERIPLASMIC BINDING COMPONENT OF ABC TRANSPORTER"/>
    <property type="match status" value="1"/>
</dbReference>
<dbReference type="InterPro" id="IPR030678">
    <property type="entry name" value="Peptide/Ni-bd"/>
</dbReference>
<evidence type="ECO:0000313" key="7">
    <source>
        <dbReference type="EMBL" id="MCK8787293.1"/>
    </source>
</evidence>
<dbReference type="InterPro" id="IPR039424">
    <property type="entry name" value="SBP_5"/>
</dbReference>
<dbReference type="Gene3D" id="3.40.190.10">
    <property type="entry name" value="Periplasmic binding protein-like II"/>
    <property type="match status" value="1"/>
</dbReference>
<sequence length="538" mass="59430">MKIDRRTMLGGAAAAAGLAGLPGGAQAQSRAETMRQVTGNAINTLDPTMLGSTREAFGLSMNVYDRLIAFGRKQVDGNWVFDQSQVRGELAERHEVSADGRTITLHLRSDAKWHDGTPVTAEDIKWSLDRCVSARSLAVSQFQTGSLTSTDQFRIAGPRTIQVMVDKPDRLALHNLGVPYAIMINSTLAKKHATAEDPWAQAWLQNNTAASGAYIVETFRPGEQVVLRRNENWKGGVDGALPYFRRIICQTVPEAATRANLVERGDADLSIDLQASDIDSLRSRGRVKVVSIPQTNGFTHIAFNTRMAPFDNVKVRQAVAAALPYEDMFKAALFSQGRKLFGATWEGTPPDASFPQPLPLRTDLDAAKRLLAEAGMPDGFATPFAFSAGQAATAEPVAALLKESLGKIGIRVDIQKLPDAQFNTAAAEKKMPFYTDAGTAWLPATYYFFYLYFTRDQRWNFASWDNPRITELANKARFEQDPAAYEAQCREMISILAAEKPLLMVWQPNQDAVMGPKVEGYTYQFHRQVDFRDLKRAG</sequence>
<organism evidence="7 8">
    <name type="scientific">Roseomonas acroporae</name>
    <dbReference type="NCBI Taxonomy" id="2937791"/>
    <lineage>
        <taxon>Bacteria</taxon>
        <taxon>Pseudomonadati</taxon>
        <taxon>Pseudomonadota</taxon>
        <taxon>Alphaproteobacteria</taxon>
        <taxon>Acetobacterales</taxon>
        <taxon>Roseomonadaceae</taxon>
        <taxon>Roseomonas</taxon>
    </lineage>
</organism>
<dbReference type="Gene3D" id="3.10.105.10">
    <property type="entry name" value="Dipeptide-binding Protein, Domain 3"/>
    <property type="match status" value="1"/>
</dbReference>
<feature type="signal peptide" evidence="5">
    <location>
        <begin position="1"/>
        <end position="27"/>
    </location>
</feature>
<protein>
    <submittedName>
        <fullName evidence="7">ABC transporter substrate-binding protein</fullName>
    </submittedName>
</protein>
<proteinExistence type="inferred from homology"/>
<comment type="caution">
    <text evidence="7">The sequence shown here is derived from an EMBL/GenBank/DDBJ whole genome shotgun (WGS) entry which is preliminary data.</text>
</comment>
<dbReference type="InterPro" id="IPR006311">
    <property type="entry name" value="TAT_signal"/>
</dbReference>
<dbReference type="GO" id="GO:0015833">
    <property type="term" value="P:peptide transport"/>
    <property type="evidence" value="ECO:0007669"/>
    <property type="project" value="TreeGrafter"/>
</dbReference>
<dbReference type="Pfam" id="PF00496">
    <property type="entry name" value="SBP_bac_5"/>
    <property type="match status" value="1"/>
</dbReference>
<evidence type="ECO:0000259" key="6">
    <source>
        <dbReference type="Pfam" id="PF00496"/>
    </source>
</evidence>
<dbReference type="FunFam" id="3.90.76.10:FF:000007">
    <property type="entry name" value="Dipeptide ABC transporter periplasmic dipeptide-binding protein"/>
    <property type="match status" value="1"/>
</dbReference>
<evidence type="ECO:0000256" key="3">
    <source>
        <dbReference type="ARBA" id="ARBA00022448"/>
    </source>
</evidence>
<gene>
    <name evidence="7" type="ORF">M0638_23250</name>
</gene>
<comment type="subcellular location">
    <subcellularLocation>
        <location evidence="1">Periplasm</location>
    </subcellularLocation>
</comment>
<feature type="chain" id="PRO_5040728446" evidence="5">
    <location>
        <begin position="28"/>
        <end position="538"/>
    </location>
</feature>
<feature type="domain" description="Solute-binding protein family 5" evidence="6">
    <location>
        <begin position="86"/>
        <end position="456"/>
    </location>
</feature>
<dbReference type="RefSeq" id="WP_248669344.1">
    <property type="nucleotide sequence ID" value="NZ_JALPRX010000114.1"/>
</dbReference>
<reference evidence="7" key="1">
    <citation type="submission" date="2022-04" db="EMBL/GenBank/DDBJ databases">
        <title>Roseomonas acroporae sp. nov., isolated from coral Acropora digitifera.</title>
        <authorList>
            <person name="Sun H."/>
        </authorList>
    </citation>
    <scope>NUCLEOTIDE SEQUENCE</scope>
    <source>
        <strain evidence="7">NAR14</strain>
    </source>
</reference>
<evidence type="ECO:0000256" key="5">
    <source>
        <dbReference type="SAM" id="SignalP"/>
    </source>
</evidence>
<dbReference type="CDD" id="cd08512">
    <property type="entry name" value="PBP2_NikA_DppA_OppA_like_7"/>
    <property type="match status" value="1"/>
</dbReference>
<dbReference type="Proteomes" id="UP001139516">
    <property type="component" value="Unassembled WGS sequence"/>
</dbReference>
<name>A0A9X1YBW5_9PROT</name>
<dbReference type="PIRSF" id="PIRSF002741">
    <property type="entry name" value="MppA"/>
    <property type="match status" value="1"/>
</dbReference>
<evidence type="ECO:0000256" key="2">
    <source>
        <dbReference type="ARBA" id="ARBA00005695"/>
    </source>
</evidence>
<evidence type="ECO:0000256" key="4">
    <source>
        <dbReference type="ARBA" id="ARBA00022729"/>
    </source>
</evidence>
<evidence type="ECO:0000256" key="1">
    <source>
        <dbReference type="ARBA" id="ARBA00004418"/>
    </source>
</evidence>
<dbReference type="SUPFAM" id="SSF53850">
    <property type="entry name" value="Periplasmic binding protein-like II"/>
    <property type="match status" value="1"/>
</dbReference>
<accession>A0A9X1YBW5</accession>
<comment type="similarity">
    <text evidence="2">Belongs to the bacterial solute-binding protein 5 family.</text>
</comment>
<dbReference type="PANTHER" id="PTHR30290:SF10">
    <property type="entry name" value="PERIPLASMIC OLIGOPEPTIDE-BINDING PROTEIN-RELATED"/>
    <property type="match status" value="1"/>
</dbReference>
<keyword evidence="4 5" id="KW-0732">Signal</keyword>
<dbReference type="EMBL" id="JALPRX010000114">
    <property type="protein sequence ID" value="MCK8787293.1"/>
    <property type="molecule type" value="Genomic_DNA"/>
</dbReference>
<dbReference type="AlphaFoldDB" id="A0A9X1YBW5"/>
<dbReference type="GO" id="GO:0030288">
    <property type="term" value="C:outer membrane-bounded periplasmic space"/>
    <property type="evidence" value="ECO:0007669"/>
    <property type="project" value="UniProtKB-ARBA"/>
</dbReference>
<dbReference type="GO" id="GO:1904680">
    <property type="term" value="F:peptide transmembrane transporter activity"/>
    <property type="evidence" value="ECO:0007669"/>
    <property type="project" value="TreeGrafter"/>
</dbReference>
<keyword evidence="8" id="KW-1185">Reference proteome</keyword>
<keyword evidence="3" id="KW-0813">Transport</keyword>
<dbReference type="InterPro" id="IPR000914">
    <property type="entry name" value="SBP_5_dom"/>
</dbReference>
<dbReference type="Gene3D" id="3.90.76.10">
    <property type="entry name" value="Dipeptide-binding Protein, Domain 1"/>
    <property type="match status" value="1"/>
</dbReference>